<evidence type="ECO:0000313" key="4">
    <source>
        <dbReference type="Proteomes" id="UP001515480"/>
    </source>
</evidence>
<feature type="transmembrane region" description="Helical" evidence="1">
    <location>
        <begin position="114"/>
        <end position="147"/>
    </location>
</feature>
<protein>
    <submittedName>
        <fullName evidence="3">Uncharacterized protein</fullName>
    </submittedName>
</protein>
<keyword evidence="1" id="KW-0812">Transmembrane</keyword>
<comment type="caution">
    <text evidence="3">The sequence shown here is derived from an EMBL/GenBank/DDBJ whole genome shotgun (WGS) entry which is preliminary data.</text>
</comment>
<feature type="signal peptide" evidence="2">
    <location>
        <begin position="1"/>
        <end position="22"/>
    </location>
</feature>
<dbReference type="Proteomes" id="UP001515480">
    <property type="component" value="Unassembled WGS sequence"/>
</dbReference>
<keyword evidence="2" id="KW-0732">Signal</keyword>
<keyword evidence="4" id="KW-1185">Reference proteome</keyword>
<keyword evidence="1" id="KW-0472">Membrane</keyword>
<dbReference type="AlphaFoldDB" id="A0AB34JXZ8"/>
<dbReference type="EMBL" id="JBGBPQ010000003">
    <property type="protein sequence ID" value="KAL1527058.1"/>
    <property type="molecule type" value="Genomic_DNA"/>
</dbReference>
<name>A0AB34JXZ8_PRYPA</name>
<keyword evidence="1" id="KW-1133">Transmembrane helix</keyword>
<sequence>MLTPLQLGQAVHAVSMLCLAIAQEQLQAEATGQEAGQPGATELYLIICSRYGCDCCDGGWWALLVQLLLELWLLMCLIMQWRSAPLVQLLVGLLVRRRLRLLLRWYPFSSARLLVWRMLCLLMWWQWVILVWVCLLGCSWCVLLLQWRLLVWW</sequence>
<feature type="chain" id="PRO_5044324078" evidence="2">
    <location>
        <begin position="23"/>
        <end position="153"/>
    </location>
</feature>
<organism evidence="3 4">
    <name type="scientific">Prymnesium parvum</name>
    <name type="common">Toxic golden alga</name>
    <dbReference type="NCBI Taxonomy" id="97485"/>
    <lineage>
        <taxon>Eukaryota</taxon>
        <taxon>Haptista</taxon>
        <taxon>Haptophyta</taxon>
        <taxon>Prymnesiophyceae</taxon>
        <taxon>Prymnesiales</taxon>
        <taxon>Prymnesiaceae</taxon>
        <taxon>Prymnesium</taxon>
    </lineage>
</organism>
<evidence type="ECO:0000256" key="1">
    <source>
        <dbReference type="SAM" id="Phobius"/>
    </source>
</evidence>
<accession>A0AB34JXZ8</accession>
<proteinExistence type="predicted"/>
<evidence type="ECO:0000256" key="2">
    <source>
        <dbReference type="SAM" id="SignalP"/>
    </source>
</evidence>
<evidence type="ECO:0000313" key="3">
    <source>
        <dbReference type="EMBL" id="KAL1527058.1"/>
    </source>
</evidence>
<gene>
    <name evidence="3" type="ORF">AB1Y20_015742</name>
</gene>
<reference evidence="3 4" key="1">
    <citation type="journal article" date="2024" name="Science">
        <title>Giant polyketide synthase enzymes in the biosynthesis of giant marine polyether toxins.</title>
        <authorList>
            <person name="Fallon T.R."/>
            <person name="Shende V.V."/>
            <person name="Wierzbicki I.H."/>
            <person name="Pendleton A.L."/>
            <person name="Watervoot N.F."/>
            <person name="Auber R.P."/>
            <person name="Gonzalez D.J."/>
            <person name="Wisecaver J.H."/>
            <person name="Moore B.S."/>
        </authorList>
    </citation>
    <scope>NUCLEOTIDE SEQUENCE [LARGE SCALE GENOMIC DNA]</scope>
    <source>
        <strain evidence="3 4">12B1</strain>
    </source>
</reference>